<evidence type="ECO:0000313" key="1">
    <source>
        <dbReference type="EMBL" id="TFY56804.1"/>
    </source>
</evidence>
<accession>A0A4Y9Y2U7</accession>
<evidence type="ECO:0000313" key="2">
    <source>
        <dbReference type="Proteomes" id="UP000298390"/>
    </source>
</evidence>
<name>A0A4Y9Y2U7_9APHY</name>
<proteinExistence type="predicted"/>
<comment type="caution">
    <text evidence="1">The sequence shown here is derived from an EMBL/GenBank/DDBJ whole genome shotgun (WGS) entry which is preliminary data.</text>
</comment>
<evidence type="ECO:0008006" key="3">
    <source>
        <dbReference type="Google" id="ProtNLM"/>
    </source>
</evidence>
<dbReference type="Proteomes" id="UP000298390">
    <property type="component" value="Unassembled WGS sequence"/>
</dbReference>
<dbReference type="AlphaFoldDB" id="A0A4Y9Y2U7"/>
<sequence length="125" mass="14625">MHRCLRIPELAQQIVDSLVPTQDERVKDYVLLNDQPVMSALARLARTSKTFQNYALSKLWETQFGIQNLVLCMPDDLFYDLTSLTSVAGAFIPYRFIHFKRALEPRDWARFDYYAQFIKYLGCPP</sequence>
<protein>
    <recommendedName>
        <fullName evidence="3">F-box domain-containing protein</fullName>
    </recommendedName>
</protein>
<reference evidence="1 2" key="1">
    <citation type="submission" date="2019-01" db="EMBL/GenBank/DDBJ databases">
        <title>Genome sequencing of the rare red list fungi Fomitopsis rosea.</title>
        <authorList>
            <person name="Buettner E."/>
            <person name="Kellner H."/>
        </authorList>
    </citation>
    <scope>NUCLEOTIDE SEQUENCE [LARGE SCALE GENOMIC DNA]</scope>
    <source>
        <strain evidence="1 2">DSM 105464</strain>
    </source>
</reference>
<organism evidence="1 2">
    <name type="scientific">Rhodofomes roseus</name>
    <dbReference type="NCBI Taxonomy" id="34475"/>
    <lineage>
        <taxon>Eukaryota</taxon>
        <taxon>Fungi</taxon>
        <taxon>Dikarya</taxon>
        <taxon>Basidiomycota</taxon>
        <taxon>Agaricomycotina</taxon>
        <taxon>Agaricomycetes</taxon>
        <taxon>Polyporales</taxon>
        <taxon>Rhodofomes</taxon>
    </lineage>
</organism>
<gene>
    <name evidence="1" type="ORF">EVJ58_g7415</name>
</gene>
<dbReference type="EMBL" id="SEKV01000474">
    <property type="protein sequence ID" value="TFY56804.1"/>
    <property type="molecule type" value="Genomic_DNA"/>
</dbReference>